<reference key="1">
    <citation type="submission" date="2009-08" db="EMBL/GenBank/DDBJ databases">
        <title>The genome sequence of Methanothermobacter marburgensis.</title>
        <authorList>
            <person name="Kaster A."/>
            <person name="Seedorf H."/>
            <person name="Goenrich M."/>
            <person name="Wiezer A."/>
            <person name="Liesegang H."/>
            <person name="Thauer R."/>
            <person name="Gottschalk G."/>
        </authorList>
    </citation>
    <scope>NUCLEOTIDE SEQUENCE</scope>
    <source>
        <strain>Marburg</strain>
    </source>
</reference>
<dbReference type="AlphaFoldDB" id="D9PX10"/>
<keyword evidence="1" id="KW-1133">Transmembrane helix</keyword>
<dbReference type="PaxDb" id="79929-MTBMA_c11640"/>
<keyword evidence="1" id="KW-0812">Transmembrane</keyword>
<proteinExistence type="predicted"/>
<keyword evidence="3" id="KW-1185">Reference proteome</keyword>
<reference evidence="2 3" key="2">
    <citation type="journal article" date="2010" name="J. Bacteriol.">
        <title>Complete genome sequence of Methanothermobacter marburgensis, a methanoarchaeon model organism.</title>
        <authorList>
            <person name="Liesegang H."/>
            <person name="Kaster A.K."/>
            <person name="Wiezer A."/>
            <person name="Goenrich M."/>
            <person name="Wollherr A."/>
            <person name="Seedorf H."/>
            <person name="Gottschalk G."/>
            <person name="Thauer R.K."/>
        </authorList>
    </citation>
    <scope>NUCLEOTIDE SEQUENCE [LARGE SCALE GENOMIC DNA]</scope>
    <source>
        <strain evidence="3">ATCC BAA-927 / DSM 2133 / JCM 14651 / NBRC 100331 / OCM 82 / Marburg</strain>
    </source>
</reference>
<dbReference type="HOGENOM" id="CLU_3178646_0_0_2"/>
<accession>D9PX10</accession>
<evidence type="ECO:0000313" key="3">
    <source>
        <dbReference type="Proteomes" id="UP000000345"/>
    </source>
</evidence>
<gene>
    <name evidence="2" type="ordered locus">MTBMA_c11640</name>
</gene>
<sequence>MRIAITKNIAKKCASTSHPLYVFCFLDYMNFEIGGGLIIYWIPMII</sequence>
<dbReference type="EMBL" id="CP001710">
    <property type="protein sequence ID" value="ADL58757.1"/>
    <property type="molecule type" value="Genomic_DNA"/>
</dbReference>
<organism evidence="2 3">
    <name type="scientific">Methanothermobacter marburgensis (strain ATCC BAA-927 / DSM 2133 / JCM 14651 / NBRC 100331 / OCM 82 / Marburg)</name>
    <name type="common">Methanobacterium thermoautotrophicum</name>
    <dbReference type="NCBI Taxonomy" id="79929"/>
    <lineage>
        <taxon>Archaea</taxon>
        <taxon>Methanobacteriati</taxon>
        <taxon>Methanobacteriota</taxon>
        <taxon>Methanomada group</taxon>
        <taxon>Methanobacteria</taxon>
        <taxon>Methanobacteriales</taxon>
        <taxon>Methanobacteriaceae</taxon>
        <taxon>Methanothermobacter</taxon>
    </lineage>
</organism>
<evidence type="ECO:0000313" key="2">
    <source>
        <dbReference type="EMBL" id="ADL58757.1"/>
    </source>
</evidence>
<dbReference type="Proteomes" id="UP000000345">
    <property type="component" value="Chromosome"/>
</dbReference>
<dbReference type="KEGG" id="mmg:MTBMA_c11640"/>
<protein>
    <submittedName>
        <fullName evidence="2">Uncharacterized protein</fullName>
    </submittedName>
</protein>
<name>D9PX10_METTM</name>
<dbReference type="STRING" id="79929.MTBMA_c11640"/>
<evidence type="ECO:0000256" key="1">
    <source>
        <dbReference type="SAM" id="Phobius"/>
    </source>
</evidence>
<keyword evidence="1" id="KW-0472">Membrane</keyword>
<feature type="transmembrane region" description="Helical" evidence="1">
    <location>
        <begin position="20"/>
        <end position="42"/>
    </location>
</feature>